<sequence>MLRLQEVRAIYEGRSDDRVVWILGFLILPCFNDGPIVRFSPTITAMVEPERSQSLKFPRIVESIHLFPKLQGWRMTSFKRRQIMTFTKFFANPKLLVIAMKPSETDMPQGLVQEAMVLPGKGLEVVKDLMVDNDVEVNFKAISLEYGGDLLETMVVEEVTKIDIVFFNQEEVVGETYQASADQTTAVFVEKQTLEVKKTKDEASQVTYLFFAEVVQTEVVIFYQGEDVGEASQNKKSKDEVEQNKEEVVEGKDDDDGN</sequence>
<reference evidence="2 3" key="1">
    <citation type="journal article" date="2020" name="IScience">
        <title>Genome Sequencing of the Endangered Kingdonia uniflora (Circaeasteraceae, Ranunculales) Reveals Potential Mechanisms of Evolutionary Specialization.</title>
        <authorList>
            <person name="Sun Y."/>
            <person name="Deng T."/>
            <person name="Zhang A."/>
            <person name="Moore M.J."/>
            <person name="Landis J.B."/>
            <person name="Lin N."/>
            <person name="Zhang H."/>
            <person name="Zhang X."/>
            <person name="Huang J."/>
            <person name="Zhang X."/>
            <person name="Sun H."/>
            <person name="Wang H."/>
        </authorList>
    </citation>
    <scope>NUCLEOTIDE SEQUENCE [LARGE SCALE GENOMIC DNA]</scope>
    <source>
        <strain evidence="2">TB1705</strain>
        <tissue evidence="2">Leaf</tissue>
    </source>
</reference>
<keyword evidence="3" id="KW-1185">Reference proteome</keyword>
<dbReference type="EMBL" id="JACGCM010000332">
    <property type="protein sequence ID" value="KAF6173685.1"/>
    <property type="molecule type" value="Genomic_DNA"/>
</dbReference>
<feature type="region of interest" description="Disordered" evidence="1">
    <location>
        <begin position="229"/>
        <end position="258"/>
    </location>
</feature>
<comment type="caution">
    <text evidence="2">The sequence shown here is derived from an EMBL/GenBank/DDBJ whole genome shotgun (WGS) entry which is preliminary data.</text>
</comment>
<proteinExistence type="predicted"/>
<evidence type="ECO:0000256" key="1">
    <source>
        <dbReference type="SAM" id="MobiDB-lite"/>
    </source>
</evidence>
<protein>
    <submittedName>
        <fullName evidence="2">Uncharacterized protein</fullName>
    </submittedName>
</protein>
<evidence type="ECO:0000313" key="2">
    <source>
        <dbReference type="EMBL" id="KAF6173685.1"/>
    </source>
</evidence>
<gene>
    <name evidence="2" type="ORF">GIB67_000587</name>
</gene>
<evidence type="ECO:0000313" key="3">
    <source>
        <dbReference type="Proteomes" id="UP000541444"/>
    </source>
</evidence>
<name>A0A7J7P2M6_9MAGN</name>
<dbReference type="AlphaFoldDB" id="A0A7J7P2M6"/>
<organism evidence="2 3">
    <name type="scientific">Kingdonia uniflora</name>
    <dbReference type="NCBI Taxonomy" id="39325"/>
    <lineage>
        <taxon>Eukaryota</taxon>
        <taxon>Viridiplantae</taxon>
        <taxon>Streptophyta</taxon>
        <taxon>Embryophyta</taxon>
        <taxon>Tracheophyta</taxon>
        <taxon>Spermatophyta</taxon>
        <taxon>Magnoliopsida</taxon>
        <taxon>Ranunculales</taxon>
        <taxon>Circaeasteraceae</taxon>
        <taxon>Kingdonia</taxon>
    </lineage>
</organism>
<feature type="compositionally biased region" description="Basic and acidic residues" evidence="1">
    <location>
        <begin position="236"/>
        <end position="251"/>
    </location>
</feature>
<accession>A0A7J7P2M6</accession>
<dbReference type="Proteomes" id="UP000541444">
    <property type="component" value="Unassembled WGS sequence"/>
</dbReference>